<proteinExistence type="predicted"/>
<accession>A0AAQ3WQQ6</accession>
<keyword evidence="3" id="KW-1185">Reference proteome</keyword>
<protein>
    <submittedName>
        <fullName evidence="2">Uncharacterized protein</fullName>
    </submittedName>
</protein>
<sequence>MNPAVIGHGSSSSAAASPHGSIYPSGSTTVPCGLVAASAPPSSALQMRFSAMRRVSSSNRPSTRCKAAAWLRWKDDAHAPPLPIYKCVETSSGTPEEFVLLPVGIPVLHAGRETKIISQPFSSIME</sequence>
<evidence type="ECO:0000313" key="2">
    <source>
        <dbReference type="EMBL" id="WVZ70240.1"/>
    </source>
</evidence>
<gene>
    <name evidence="2" type="ORF">U9M48_018920</name>
</gene>
<organism evidence="2 3">
    <name type="scientific">Paspalum notatum var. saurae</name>
    <dbReference type="NCBI Taxonomy" id="547442"/>
    <lineage>
        <taxon>Eukaryota</taxon>
        <taxon>Viridiplantae</taxon>
        <taxon>Streptophyta</taxon>
        <taxon>Embryophyta</taxon>
        <taxon>Tracheophyta</taxon>
        <taxon>Spermatophyta</taxon>
        <taxon>Magnoliopsida</taxon>
        <taxon>Liliopsida</taxon>
        <taxon>Poales</taxon>
        <taxon>Poaceae</taxon>
        <taxon>PACMAD clade</taxon>
        <taxon>Panicoideae</taxon>
        <taxon>Andropogonodae</taxon>
        <taxon>Paspaleae</taxon>
        <taxon>Paspalinae</taxon>
        <taxon>Paspalum</taxon>
    </lineage>
</organism>
<reference evidence="2 3" key="1">
    <citation type="submission" date="2024-02" db="EMBL/GenBank/DDBJ databases">
        <title>High-quality chromosome-scale genome assembly of Pensacola bahiagrass (Paspalum notatum Flugge var. saurae).</title>
        <authorList>
            <person name="Vega J.M."/>
            <person name="Podio M."/>
            <person name="Orjuela J."/>
            <person name="Siena L.A."/>
            <person name="Pessino S.C."/>
            <person name="Combes M.C."/>
            <person name="Mariac C."/>
            <person name="Albertini E."/>
            <person name="Pupilli F."/>
            <person name="Ortiz J.P.A."/>
            <person name="Leblanc O."/>
        </authorList>
    </citation>
    <scope>NUCLEOTIDE SEQUENCE [LARGE SCALE GENOMIC DNA]</scope>
    <source>
        <strain evidence="2">R1</strain>
        <tissue evidence="2">Leaf</tissue>
    </source>
</reference>
<dbReference type="AlphaFoldDB" id="A0AAQ3WQQ6"/>
<evidence type="ECO:0000313" key="3">
    <source>
        <dbReference type="Proteomes" id="UP001341281"/>
    </source>
</evidence>
<feature type="region of interest" description="Disordered" evidence="1">
    <location>
        <begin position="1"/>
        <end position="20"/>
    </location>
</feature>
<name>A0AAQ3WQQ6_PASNO</name>
<feature type="non-terminal residue" evidence="2">
    <location>
        <position position="1"/>
    </location>
</feature>
<dbReference type="EMBL" id="CP144748">
    <property type="protein sequence ID" value="WVZ70240.1"/>
    <property type="molecule type" value="Genomic_DNA"/>
</dbReference>
<feature type="compositionally biased region" description="Low complexity" evidence="1">
    <location>
        <begin position="7"/>
        <end position="20"/>
    </location>
</feature>
<evidence type="ECO:0000256" key="1">
    <source>
        <dbReference type="SAM" id="MobiDB-lite"/>
    </source>
</evidence>
<dbReference type="Proteomes" id="UP001341281">
    <property type="component" value="Chromosome 04"/>
</dbReference>